<dbReference type="SMART" id="SM00248">
    <property type="entry name" value="ANK"/>
    <property type="match status" value="5"/>
</dbReference>
<dbReference type="Pfam" id="PF12796">
    <property type="entry name" value="Ank_2"/>
    <property type="match status" value="2"/>
</dbReference>
<proteinExistence type="predicted"/>
<dbReference type="PROSITE" id="PS50088">
    <property type="entry name" value="ANK_REPEAT"/>
    <property type="match status" value="2"/>
</dbReference>
<reference evidence="4 5" key="1">
    <citation type="submission" date="2024-02" db="EMBL/GenBank/DDBJ databases">
        <title>Discinaceae phylogenomics.</title>
        <authorList>
            <person name="Dirks A.C."/>
            <person name="James T.Y."/>
        </authorList>
    </citation>
    <scope>NUCLEOTIDE SEQUENCE [LARGE SCALE GENOMIC DNA]</scope>
    <source>
        <strain evidence="4 5">ACD0624</strain>
    </source>
</reference>
<evidence type="ECO:0008006" key="6">
    <source>
        <dbReference type="Google" id="ProtNLM"/>
    </source>
</evidence>
<dbReference type="Proteomes" id="UP001447188">
    <property type="component" value="Unassembled WGS sequence"/>
</dbReference>
<feature type="repeat" description="ANK" evidence="3">
    <location>
        <begin position="138"/>
        <end position="170"/>
    </location>
</feature>
<comment type="caution">
    <text evidence="4">The sequence shown here is derived from an EMBL/GenBank/DDBJ whole genome shotgun (WGS) entry which is preliminary data.</text>
</comment>
<dbReference type="Gene3D" id="1.25.40.20">
    <property type="entry name" value="Ankyrin repeat-containing domain"/>
    <property type="match status" value="2"/>
</dbReference>
<evidence type="ECO:0000313" key="4">
    <source>
        <dbReference type="EMBL" id="KAL0640318.1"/>
    </source>
</evidence>
<protein>
    <recommendedName>
        <fullName evidence="6">Ankyrin</fullName>
    </recommendedName>
</protein>
<accession>A0ABR3GWI1</accession>
<evidence type="ECO:0000256" key="1">
    <source>
        <dbReference type="ARBA" id="ARBA00022737"/>
    </source>
</evidence>
<dbReference type="PANTHER" id="PTHR24173:SF74">
    <property type="entry name" value="ANKYRIN REPEAT DOMAIN-CONTAINING PROTEIN 16"/>
    <property type="match status" value="1"/>
</dbReference>
<feature type="repeat" description="ANK" evidence="3">
    <location>
        <begin position="265"/>
        <end position="297"/>
    </location>
</feature>
<gene>
    <name evidence="4" type="ORF">Q9L58_000598</name>
</gene>
<evidence type="ECO:0000256" key="2">
    <source>
        <dbReference type="ARBA" id="ARBA00023043"/>
    </source>
</evidence>
<dbReference type="SUPFAM" id="SSF48403">
    <property type="entry name" value="Ankyrin repeat"/>
    <property type="match status" value="1"/>
</dbReference>
<name>A0ABR3GWI1_9PEZI</name>
<dbReference type="PROSITE" id="PS50297">
    <property type="entry name" value="ANK_REP_REGION"/>
    <property type="match status" value="2"/>
</dbReference>
<evidence type="ECO:0000256" key="3">
    <source>
        <dbReference type="PROSITE-ProRule" id="PRU00023"/>
    </source>
</evidence>
<keyword evidence="1" id="KW-0677">Repeat</keyword>
<dbReference type="InterPro" id="IPR036770">
    <property type="entry name" value="Ankyrin_rpt-contain_sf"/>
</dbReference>
<organism evidence="4 5">
    <name type="scientific">Discina gigas</name>
    <dbReference type="NCBI Taxonomy" id="1032678"/>
    <lineage>
        <taxon>Eukaryota</taxon>
        <taxon>Fungi</taxon>
        <taxon>Dikarya</taxon>
        <taxon>Ascomycota</taxon>
        <taxon>Pezizomycotina</taxon>
        <taxon>Pezizomycetes</taxon>
        <taxon>Pezizales</taxon>
        <taxon>Discinaceae</taxon>
        <taxon>Discina</taxon>
    </lineage>
</organism>
<dbReference type="InterPro" id="IPR002110">
    <property type="entry name" value="Ankyrin_rpt"/>
</dbReference>
<sequence length="303" mass="32771">MELVGIYGHPHRKTQNRRISALLWAIITGATSRVRTILQTDHSGTIRIMSPPPPPPPPSLLPISSKTNTRVELYPGRSPEWFDEDLVRFTQKWISTLALHGGSGNWFTALHWGVATDDAELLHMALRVGMNVDERDCFGYTALHLAVMKDDEAMVRRLLESGADVGAEMHGGTPLDGARRMYPWASGPAVVWLLLENGSDRCWKDCAGVPLLHLAVEFGHVTLVEDLLDTFGGGGTANDSVRDKDGNVEIRMATGAVDVNVRDSSGRTALHVAKKVGNQVLVEFLLKKGADPTIADGLGGGGG</sequence>
<keyword evidence="2 3" id="KW-0040">ANK repeat</keyword>
<evidence type="ECO:0000313" key="5">
    <source>
        <dbReference type="Proteomes" id="UP001447188"/>
    </source>
</evidence>
<keyword evidence="5" id="KW-1185">Reference proteome</keyword>
<dbReference type="EMBL" id="JBBBZM010000004">
    <property type="protein sequence ID" value="KAL0640318.1"/>
    <property type="molecule type" value="Genomic_DNA"/>
</dbReference>
<dbReference type="PANTHER" id="PTHR24173">
    <property type="entry name" value="ANKYRIN REPEAT CONTAINING"/>
    <property type="match status" value="1"/>
</dbReference>